<feature type="region of interest" description="Disordered" evidence="1">
    <location>
        <begin position="203"/>
        <end position="222"/>
    </location>
</feature>
<reference evidence="2" key="1">
    <citation type="submission" date="2019-10" db="EMBL/GenBank/DDBJ databases">
        <title>Short sand fly seasons in Tbilisi, Georgia, hinder development of host immunity to saliva of the visceral leishmaniasis vector Phlebotomus kandelakii.</title>
        <authorList>
            <person name="Oliveira F."/>
            <person name="Giorgobiani E."/>
            <person name="Guimaraes-Costa A.B."/>
            <person name="Abdeladhim M."/>
            <person name="Oristian J."/>
            <person name="Tskhvaradze L."/>
            <person name="Tsertsvadze N."/>
            <person name="Zakalashvili M."/>
            <person name="Valenzuela J.G."/>
            <person name="Kamhawi S."/>
        </authorList>
    </citation>
    <scope>NUCLEOTIDE SEQUENCE</scope>
    <source>
        <strain evidence="2">Wild-capture in Tbilisi</strain>
        <tissue evidence="2">Salivary glands</tissue>
    </source>
</reference>
<feature type="region of interest" description="Disordered" evidence="1">
    <location>
        <begin position="451"/>
        <end position="476"/>
    </location>
</feature>
<feature type="region of interest" description="Disordered" evidence="1">
    <location>
        <begin position="333"/>
        <end position="373"/>
    </location>
</feature>
<name>A0A6B2ED10_9DIPT</name>
<feature type="region of interest" description="Disordered" evidence="1">
    <location>
        <begin position="72"/>
        <end position="105"/>
    </location>
</feature>
<feature type="region of interest" description="Disordered" evidence="1">
    <location>
        <begin position="761"/>
        <end position="801"/>
    </location>
</feature>
<feature type="compositionally biased region" description="Basic and acidic residues" evidence="1">
    <location>
        <begin position="644"/>
        <end position="669"/>
    </location>
</feature>
<evidence type="ECO:0000313" key="2">
    <source>
        <dbReference type="EMBL" id="NBJ60522.1"/>
    </source>
</evidence>
<feature type="compositionally biased region" description="Basic and acidic residues" evidence="1">
    <location>
        <begin position="788"/>
        <end position="801"/>
    </location>
</feature>
<feature type="region of interest" description="Disordered" evidence="1">
    <location>
        <begin position="304"/>
        <end position="323"/>
    </location>
</feature>
<protein>
    <submittedName>
        <fullName evidence="2">Putative microtubule-associated protein futsch</fullName>
    </submittedName>
</protein>
<sequence length="822" mass="93101">MGNVLCKERVDRASDSKSPIDRVIGRCAQLCPNAMNRKNGESWNKHIYETRPQQTQPTKLDAFKNSTLKLEDSNHQQDRKIHNTEMDPVPPVAPPRKKRPSMLSHEGRKVKNGFKDVFGSDTPRRFSCDSVDNTSKPREMAVDVAVPLKQSQSYDFDSIGFADFSREQSPSNELDRKVLPKVGNKKSDKFFGENLSDCLSDEYVSDDQENPKSEKTEAKDSKDAIEKFVEENAAPVASEPPAKEKVTKSNSLDKKAEFLMAMLDGYVNEDNLYAGRIPVEEPLIVPKRKQSKHVCDDDDHMHHHRFHKHEASDAMGPKKPDRDLTRYRKSVENLEEASKSAEVTVAEVEKPARKKRSISREDLPSPPPRPVKAPENVTIVEIGGNSQPPPISPKPRPMKKIPSMPNNLVLIDKRSPLQKCQSSDALVPEDLMSEIKRRVYEFQLSQEYLPEDLSNQHDGSDLVRPQSKLEKRKVSVTKKISNASSVELEPILDEENKTRFTIGNTEVKITEEVKEMAKEPRGSLTEVRESYKSVADMLPEQNHPQPNLRSSRELSPDSMVSSPTKKDISDLPAGESAFSLMSRQKAEDSFEKIIHNPDFDVKAISSVLDDIYANNKSILEEFQNFLEMEADSLEEFEIVNLREEAPREEADQDKKNNVPEINVERERTRSASSDGSISDDNYSEMIKDTPKDQVTNKTLLALVKERGRRESIDDVNNWFDKHIESPLMSPNIQNILQEARKGRRGSDFMIGYDTTALYPFGSNPPKRHGSESEDFFEKSQLSRSADNVAKEKTTATEEDHSNLLKFLKHEAHGERANSVPNN</sequence>
<dbReference type="EMBL" id="GIFK01002819">
    <property type="protein sequence ID" value="NBJ60522.1"/>
    <property type="molecule type" value="Transcribed_RNA"/>
</dbReference>
<accession>A0A6B2ED10</accession>
<feature type="compositionally biased region" description="Basic and acidic residues" evidence="1">
    <location>
        <begin position="209"/>
        <end position="222"/>
    </location>
</feature>
<organism evidence="2">
    <name type="scientific">Phlebotomus kandelakii</name>
    <dbReference type="NCBI Taxonomy" id="1109342"/>
    <lineage>
        <taxon>Eukaryota</taxon>
        <taxon>Metazoa</taxon>
        <taxon>Ecdysozoa</taxon>
        <taxon>Arthropoda</taxon>
        <taxon>Hexapoda</taxon>
        <taxon>Insecta</taxon>
        <taxon>Pterygota</taxon>
        <taxon>Neoptera</taxon>
        <taxon>Endopterygota</taxon>
        <taxon>Diptera</taxon>
        <taxon>Nematocera</taxon>
        <taxon>Psychodoidea</taxon>
        <taxon>Psychodidae</taxon>
        <taxon>Phlebotomus</taxon>
        <taxon>Larroussius</taxon>
    </lineage>
</organism>
<feature type="compositionally biased region" description="Basic and acidic residues" evidence="1">
    <location>
        <begin position="768"/>
        <end position="777"/>
    </location>
</feature>
<feature type="compositionally biased region" description="Basic and acidic residues" evidence="1">
    <location>
        <begin position="309"/>
        <end position="323"/>
    </location>
</feature>
<feature type="compositionally biased region" description="Polar residues" evidence="1">
    <location>
        <begin position="670"/>
        <end position="680"/>
    </location>
</feature>
<evidence type="ECO:0000256" key="1">
    <source>
        <dbReference type="SAM" id="MobiDB-lite"/>
    </source>
</evidence>
<dbReference type="AlphaFoldDB" id="A0A6B2ED10"/>
<feature type="compositionally biased region" description="Basic and acidic residues" evidence="1">
    <location>
        <begin position="72"/>
        <end position="85"/>
    </location>
</feature>
<feature type="compositionally biased region" description="Basic and acidic residues" evidence="1">
    <location>
        <begin position="454"/>
        <end position="473"/>
    </location>
</feature>
<feature type="region of interest" description="Disordered" evidence="1">
    <location>
        <begin position="537"/>
        <end position="571"/>
    </location>
</feature>
<proteinExistence type="predicted"/>
<feature type="region of interest" description="Disordered" evidence="1">
    <location>
        <begin position="644"/>
        <end position="684"/>
    </location>
</feature>